<keyword evidence="2" id="KW-0614">Plasmid</keyword>
<feature type="chain" id="PRO_5012679238" evidence="1">
    <location>
        <begin position="24"/>
        <end position="157"/>
    </location>
</feature>
<gene>
    <name evidence="2" type="ORF">BSL82_18250</name>
</gene>
<feature type="signal peptide" evidence="1">
    <location>
        <begin position="1"/>
        <end position="23"/>
    </location>
</feature>
<reference evidence="2 3" key="1">
    <citation type="submission" date="2016-11" db="EMBL/GenBank/DDBJ databases">
        <title>Complete Genome Sequence of alachlor-degrading Sphingomonas sp. strain JJ-A5.</title>
        <authorList>
            <person name="Lee H."/>
            <person name="Ka J.-O."/>
        </authorList>
    </citation>
    <scope>NUCLEOTIDE SEQUENCE [LARGE SCALE GENOMIC DNA]</scope>
    <source>
        <strain evidence="2 3">JJ-A5</strain>
        <plasmid evidence="3">phsl2</plasmid>
    </source>
</reference>
<proteinExistence type="predicted"/>
<keyword evidence="1" id="KW-0732">Signal</keyword>
<evidence type="ECO:0000313" key="3">
    <source>
        <dbReference type="Proteomes" id="UP000182063"/>
    </source>
</evidence>
<dbReference type="KEGG" id="sphj:BSL82_18250"/>
<geneLocation type="plasmid" evidence="3">
    <name>phsl2</name>
</geneLocation>
<evidence type="ECO:0000313" key="2">
    <source>
        <dbReference type="EMBL" id="API61386.1"/>
    </source>
</evidence>
<accession>A0A1L4A0J0</accession>
<keyword evidence="3" id="KW-1185">Reference proteome</keyword>
<dbReference type="AlphaFoldDB" id="A0A1L4A0J0"/>
<dbReference type="Proteomes" id="UP000182063">
    <property type="component" value="Plasmid pHSL2"/>
</dbReference>
<dbReference type="EMBL" id="CP018223">
    <property type="protein sequence ID" value="API61386.1"/>
    <property type="molecule type" value="Genomic_DNA"/>
</dbReference>
<name>A0A1L4A0J0_9SPHN</name>
<evidence type="ECO:0000256" key="1">
    <source>
        <dbReference type="SAM" id="SignalP"/>
    </source>
</evidence>
<protein>
    <submittedName>
        <fullName evidence="2">Uncharacterized protein</fullName>
    </submittedName>
</protein>
<dbReference type="OrthoDB" id="7585153at2"/>
<sequence length="157" mass="15898">MKMAVRAMLGALATLALASPSFAATVAPTSYPFTLKGGGNVVQGSNIWACGWTWQAQTTSSTGGTISGGVGDTNPNCGQLSVPATTWSATSATTGVLHGFRIIGGNLNGCSTSQNVPFTIMKSGNNATSFFFNSVNFGSSCNYNANLNTGAALTVTP</sequence>
<organism evidence="2 3">
    <name type="scientific">Tardibacter chloracetimidivorans</name>
    <dbReference type="NCBI Taxonomy" id="1921510"/>
    <lineage>
        <taxon>Bacteria</taxon>
        <taxon>Pseudomonadati</taxon>
        <taxon>Pseudomonadota</taxon>
        <taxon>Alphaproteobacteria</taxon>
        <taxon>Sphingomonadales</taxon>
        <taxon>Sphingomonadaceae</taxon>
        <taxon>Tardibacter</taxon>
    </lineage>
</organism>
<dbReference type="RefSeq" id="WP_072598985.1">
    <property type="nucleotide sequence ID" value="NZ_CP018223.1"/>
</dbReference>